<dbReference type="GO" id="GO:0003723">
    <property type="term" value="F:RNA binding"/>
    <property type="evidence" value="ECO:0007669"/>
    <property type="project" value="TreeGrafter"/>
</dbReference>
<keyword evidence="4" id="KW-1185">Reference proteome</keyword>
<dbReference type="GO" id="GO:0045296">
    <property type="term" value="F:cadherin binding"/>
    <property type="evidence" value="ECO:0007669"/>
    <property type="project" value="TreeGrafter"/>
</dbReference>
<dbReference type="PANTHER" id="PTHR16470:SF0">
    <property type="entry name" value="UBIQUITIN DOMAIN-CONTAINING PROTEIN UBFD1"/>
    <property type="match status" value="1"/>
</dbReference>
<evidence type="ECO:0000313" key="3">
    <source>
        <dbReference type="EMBL" id="PFX22600.1"/>
    </source>
</evidence>
<dbReference type="Gene3D" id="3.10.20.90">
    <property type="entry name" value="Phosphatidylinositol 3-kinase Catalytic Subunit, Chain A, domain 1"/>
    <property type="match status" value="1"/>
</dbReference>
<dbReference type="Pfam" id="PF25343">
    <property type="entry name" value="PH_UBFD1_C"/>
    <property type="match status" value="1"/>
</dbReference>
<feature type="region of interest" description="Disordered" evidence="1">
    <location>
        <begin position="142"/>
        <end position="193"/>
    </location>
</feature>
<feature type="compositionally biased region" description="Basic and acidic residues" evidence="1">
    <location>
        <begin position="10"/>
        <end position="22"/>
    </location>
</feature>
<dbReference type="CDD" id="cd17047">
    <property type="entry name" value="Ubl_UBFD1"/>
    <property type="match status" value="1"/>
</dbReference>
<feature type="compositionally biased region" description="Basic and acidic residues" evidence="1">
    <location>
        <begin position="177"/>
        <end position="186"/>
    </location>
</feature>
<dbReference type="PROSITE" id="PS50053">
    <property type="entry name" value="UBIQUITIN_2"/>
    <property type="match status" value="1"/>
</dbReference>
<dbReference type="OrthoDB" id="267397at2759"/>
<reference evidence="4" key="1">
    <citation type="journal article" date="2017" name="bioRxiv">
        <title>Comparative analysis of the genomes of Stylophora pistillata and Acropora digitifera provides evidence for extensive differences between species of corals.</title>
        <authorList>
            <person name="Voolstra C.R."/>
            <person name="Li Y."/>
            <person name="Liew Y.J."/>
            <person name="Baumgarten S."/>
            <person name="Zoccola D."/>
            <person name="Flot J.-F."/>
            <person name="Tambutte S."/>
            <person name="Allemand D."/>
            <person name="Aranda M."/>
        </authorList>
    </citation>
    <scope>NUCLEOTIDE SEQUENCE [LARGE SCALE GENOMIC DNA]</scope>
</reference>
<proteinExistence type="predicted"/>
<feature type="domain" description="Ubiquitin-like" evidence="2">
    <location>
        <begin position="66"/>
        <end position="136"/>
    </location>
</feature>
<dbReference type="InterPro" id="IPR029071">
    <property type="entry name" value="Ubiquitin-like_domsf"/>
</dbReference>
<comment type="caution">
    <text evidence="3">The sequence shown here is derived from an EMBL/GenBank/DDBJ whole genome shotgun (WGS) entry which is preliminary data.</text>
</comment>
<dbReference type="SMART" id="SM00213">
    <property type="entry name" value="UBQ"/>
    <property type="match status" value="1"/>
</dbReference>
<dbReference type="EMBL" id="LSMT01000234">
    <property type="protein sequence ID" value="PFX22600.1"/>
    <property type="molecule type" value="Genomic_DNA"/>
</dbReference>
<dbReference type="STRING" id="50429.A0A2B4S1C5"/>
<dbReference type="InterPro" id="IPR039120">
    <property type="entry name" value="UBFD1"/>
</dbReference>
<protein>
    <submittedName>
        <fullName evidence="3">Ubiquitin domain-containing protein UBFD1</fullName>
    </submittedName>
</protein>
<dbReference type="Pfam" id="PF00240">
    <property type="entry name" value="ubiquitin"/>
    <property type="match status" value="1"/>
</dbReference>
<organism evidence="3 4">
    <name type="scientific">Stylophora pistillata</name>
    <name type="common">Smooth cauliflower coral</name>
    <dbReference type="NCBI Taxonomy" id="50429"/>
    <lineage>
        <taxon>Eukaryota</taxon>
        <taxon>Metazoa</taxon>
        <taxon>Cnidaria</taxon>
        <taxon>Anthozoa</taxon>
        <taxon>Hexacorallia</taxon>
        <taxon>Scleractinia</taxon>
        <taxon>Astrocoeniina</taxon>
        <taxon>Pocilloporidae</taxon>
        <taxon>Stylophora</taxon>
    </lineage>
</organism>
<sequence length="294" mass="33257">MAEEGSGVEAEDKLETEPDPCRSKCCPETFVEKETENTNERSKEDFSVEEKEKDTTEEEQVNSSRETASFRVVWNKKNYEVTFPVDETVDSLKQHIEKLTGLPVSMQKLMYKGLVKDGSKTLRELNVSNGVKMMVVGSTINDVMKVTPPPPGTLKDEKSGTSGSSKEPLSKQKMHKKVLDKGKPDDVMPGFKTKKEKLPNVPIAGMYNKYGGKVRLTFKLELDQVWIGTKERTEKIPMGSIKNVVSEPIEGHDEYHMMAIQLGPTEASRYWIYWVPAQYVDAIKDTILGKWQPF</sequence>
<accession>A0A2B4S1C5</accession>
<evidence type="ECO:0000313" key="4">
    <source>
        <dbReference type="Proteomes" id="UP000225706"/>
    </source>
</evidence>
<evidence type="ECO:0000259" key="2">
    <source>
        <dbReference type="PROSITE" id="PS50053"/>
    </source>
</evidence>
<evidence type="ECO:0000256" key="1">
    <source>
        <dbReference type="SAM" id="MobiDB-lite"/>
    </source>
</evidence>
<dbReference type="InterPro" id="IPR057455">
    <property type="entry name" value="UBFD1_C"/>
</dbReference>
<gene>
    <name evidence="3" type="primary">UBFD1</name>
    <name evidence="3" type="ORF">AWC38_SpisGene12858</name>
</gene>
<dbReference type="SUPFAM" id="SSF54236">
    <property type="entry name" value="Ubiquitin-like"/>
    <property type="match status" value="1"/>
</dbReference>
<dbReference type="PANTHER" id="PTHR16470">
    <property type="entry name" value="UBIQUITIN DOMAIN-CONTAINING PROTEIN UBFD1"/>
    <property type="match status" value="1"/>
</dbReference>
<dbReference type="AlphaFoldDB" id="A0A2B4S1C5"/>
<name>A0A2B4S1C5_STYPI</name>
<feature type="compositionally biased region" description="Basic and acidic residues" evidence="1">
    <location>
        <begin position="30"/>
        <end position="54"/>
    </location>
</feature>
<feature type="region of interest" description="Disordered" evidence="1">
    <location>
        <begin position="1"/>
        <end position="65"/>
    </location>
</feature>
<dbReference type="Proteomes" id="UP000225706">
    <property type="component" value="Unassembled WGS sequence"/>
</dbReference>
<dbReference type="InterPro" id="IPR000626">
    <property type="entry name" value="Ubiquitin-like_dom"/>
</dbReference>